<organism evidence="1 2">
    <name type="scientific">Vibrio penaeicida</name>
    <dbReference type="NCBI Taxonomy" id="104609"/>
    <lineage>
        <taxon>Bacteria</taxon>
        <taxon>Pseudomonadati</taxon>
        <taxon>Pseudomonadota</taxon>
        <taxon>Gammaproteobacteria</taxon>
        <taxon>Vibrionales</taxon>
        <taxon>Vibrionaceae</taxon>
        <taxon>Vibrio</taxon>
    </lineage>
</organism>
<evidence type="ECO:0000313" key="2">
    <source>
        <dbReference type="Proteomes" id="UP001156690"/>
    </source>
</evidence>
<reference evidence="2" key="1">
    <citation type="journal article" date="2019" name="Int. J. Syst. Evol. Microbiol.">
        <title>The Global Catalogue of Microorganisms (GCM) 10K type strain sequencing project: providing services to taxonomists for standard genome sequencing and annotation.</title>
        <authorList>
            <consortium name="The Broad Institute Genomics Platform"/>
            <consortium name="The Broad Institute Genome Sequencing Center for Infectious Disease"/>
            <person name="Wu L."/>
            <person name="Ma J."/>
        </authorList>
    </citation>
    <scope>NUCLEOTIDE SEQUENCE [LARGE SCALE GENOMIC DNA]</scope>
    <source>
        <strain evidence="2">NBRC 15640</strain>
    </source>
</reference>
<sequence length="149" mass="16886">MAIFGAGSNWGGTEVKENFFENNKFVLGWNEDNSKDLYEAVSQLKVGDIIYLKSVSPRYIRNIEVKGIGIVTKSFIQCLQSGEYGTADISDWNALFIKVNWVKQTSFEIKVPVDEGKLTNVRPATFYEEYLPYVQQRIVSELTSSLGRV</sequence>
<comment type="caution">
    <text evidence="1">The sequence shown here is derived from an EMBL/GenBank/DDBJ whole genome shotgun (WGS) entry which is preliminary data.</text>
</comment>
<dbReference type="EMBL" id="BSNX01000020">
    <property type="protein sequence ID" value="GLQ72713.1"/>
    <property type="molecule type" value="Genomic_DNA"/>
</dbReference>
<dbReference type="RefSeq" id="WP_224055221.1">
    <property type="nucleotide sequence ID" value="NZ_AP025144.1"/>
</dbReference>
<accession>A0AAV5NR34</accession>
<keyword evidence="2" id="KW-1185">Reference proteome</keyword>
<evidence type="ECO:0000313" key="1">
    <source>
        <dbReference type="EMBL" id="GLQ72713.1"/>
    </source>
</evidence>
<proteinExistence type="predicted"/>
<dbReference type="Proteomes" id="UP001156690">
    <property type="component" value="Unassembled WGS sequence"/>
</dbReference>
<evidence type="ECO:0008006" key="3">
    <source>
        <dbReference type="Google" id="ProtNLM"/>
    </source>
</evidence>
<gene>
    <name evidence="1" type="ORF">GCM10007932_20730</name>
</gene>
<protein>
    <recommendedName>
        <fullName evidence="3">Restriction endonuclease subunit S</fullName>
    </recommendedName>
</protein>
<name>A0AAV5NR34_9VIBR</name>
<dbReference type="AlphaFoldDB" id="A0AAV5NR34"/>